<gene>
    <name evidence="1" type="ORF">Pint_01969</name>
</gene>
<protein>
    <submittedName>
        <fullName evidence="1">Uncharacterized protein</fullName>
    </submittedName>
</protein>
<evidence type="ECO:0000313" key="1">
    <source>
        <dbReference type="EMBL" id="KAJ0052935.1"/>
    </source>
</evidence>
<accession>A0ACC0ZIJ4</accession>
<dbReference type="Proteomes" id="UP001163603">
    <property type="component" value="Chromosome 1"/>
</dbReference>
<organism evidence="1 2">
    <name type="scientific">Pistacia integerrima</name>
    <dbReference type="NCBI Taxonomy" id="434235"/>
    <lineage>
        <taxon>Eukaryota</taxon>
        <taxon>Viridiplantae</taxon>
        <taxon>Streptophyta</taxon>
        <taxon>Embryophyta</taxon>
        <taxon>Tracheophyta</taxon>
        <taxon>Spermatophyta</taxon>
        <taxon>Magnoliopsida</taxon>
        <taxon>eudicotyledons</taxon>
        <taxon>Gunneridae</taxon>
        <taxon>Pentapetalae</taxon>
        <taxon>rosids</taxon>
        <taxon>malvids</taxon>
        <taxon>Sapindales</taxon>
        <taxon>Anacardiaceae</taxon>
        <taxon>Pistacia</taxon>
    </lineage>
</organism>
<proteinExistence type="predicted"/>
<evidence type="ECO:0000313" key="2">
    <source>
        <dbReference type="Proteomes" id="UP001163603"/>
    </source>
</evidence>
<sequence>MNGPIASIAQELGFKGNPILEGLVVSIFIAGAFIGSISSGSLVDKLGCRRTFQIDTIPLILGAVISAQAQSLDEMLWGRFLVGLGIGVNTVLVPIYISEVLLISKYAEFTIRLTSHDVASTKYRGSLGTLCQIGTCVGIIASLFLGIPAEDDPHW</sequence>
<name>A0ACC0ZIJ4_9ROSI</name>
<reference evidence="2" key="1">
    <citation type="journal article" date="2023" name="G3 (Bethesda)">
        <title>Genome assembly and association tests identify interacting loci associated with vigor, precocity, and sex in interspecific pistachio rootstocks.</title>
        <authorList>
            <person name="Palmer W."/>
            <person name="Jacygrad E."/>
            <person name="Sagayaradj S."/>
            <person name="Cavanaugh K."/>
            <person name="Han R."/>
            <person name="Bertier L."/>
            <person name="Beede B."/>
            <person name="Kafkas S."/>
            <person name="Golino D."/>
            <person name="Preece J."/>
            <person name="Michelmore R."/>
        </authorList>
    </citation>
    <scope>NUCLEOTIDE SEQUENCE [LARGE SCALE GENOMIC DNA]</scope>
</reference>
<keyword evidence="2" id="KW-1185">Reference proteome</keyword>
<comment type="caution">
    <text evidence="1">The sequence shown here is derived from an EMBL/GenBank/DDBJ whole genome shotgun (WGS) entry which is preliminary data.</text>
</comment>
<dbReference type="EMBL" id="CM047736">
    <property type="protein sequence ID" value="KAJ0052935.1"/>
    <property type="molecule type" value="Genomic_DNA"/>
</dbReference>